<dbReference type="RefSeq" id="WP_109359521.1">
    <property type="nucleotide sequence ID" value="NZ_QFRJ01000006.1"/>
</dbReference>
<dbReference type="AlphaFoldDB" id="A0A2U2XCG5"/>
<gene>
    <name evidence="1" type="ORF">DIT68_09285</name>
</gene>
<sequence length="160" mass="18187">MTQITEKYITEATLKIDGLTEDSLEKLSEAHVLAQEAFVGYILSSAVEYENDALLDYLIYYFNIFSEAFALQGVKMNKIDEAMIDEFQEEYIQTLDEYMETDDEDLIGSLCNQPMMVSFLLHEITGEDETGEVMEEDLASHVFIVGVALIALMNRAIVRD</sequence>
<reference evidence="1 2" key="2">
    <citation type="submission" date="2018-05" db="EMBL/GenBank/DDBJ databases">
        <authorList>
            <person name="Lanie J.A."/>
            <person name="Ng W.-L."/>
            <person name="Kazmierczak K.M."/>
            <person name="Andrzejewski T.M."/>
            <person name="Davidsen T.M."/>
            <person name="Wayne K.J."/>
            <person name="Tettelin H."/>
            <person name="Glass J.I."/>
            <person name="Rusch D."/>
            <person name="Podicherti R."/>
            <person name="Tsui H.-C.T."/>
            <person name="Winkler M.E."/>
        </authorList>
    </citation>
    <scope>NUCLEOTIDE SEQUENCE [LARGE SCALE GENOMIC DNA]</scope>
    <source>
        <strain evidence="1 2">C305</strain>
    </source>
</reference>
<name>A0A2U2XCG5_9FLAO</name>
<proteinExistence type="predicted"/>
<reference evidence="1 2" key="1">
    <citation type="submission" date="2018-05" db="EMBL/GenBank/DDBJ databases">
        <title>Brumimicrobium oceani sp. nov., isolated from coastal sediment.</title>
        <authorList>
            <person name="Kou Y."/>
        </authorList>
    </citation>
    <scope>NUCLEOTIDE SEQUENCE [LARGE SCALE GENOMIC DNA]</scope>
    <source>
        <strain evidence="1 2">C305</strain>
    </source>
</reference>
<comment type="caution">
    <text evidence="1">The sequence shown here is derived from an EMBL/GenBank/DDBJ whole genome shotgun (WGS) entry which is preliminary data.</text>
</comment>
<accession>A0A2U2XCG5</accession>
<organism evidence="1 2">
    <name type="scientific">Brumimicrobium oceani</name>
    <dbReference type="NCBI Taxonomy" id="2100725"/>
    <lineage>
        <taxon>Bacteria</taxon>
        <taxon>Pseudomonadati</taxon>
        <taxon>Bacteroidota</taxon>
        <taxon>Flavobacteriia</taxon>
        <taxon>Flavobacteriales</taxon>
        <taxon>Crocinitomicaceae</taxon>
        <taxon>Brumimicrobium</taxon>
    </lineage>
</organism>
<dbReference type="OrthoDB" id="1467472at2"/>
<evidence type="ECO:0000313" key="2">
    <source>
        <dbReference type="Proteomes" id="UP000245370"/>
    </source>
</evidence>
<protein>
    <submittedName>
        <fullName evidence="1">Uncharacterized protein</fullName>
    </submittedName>
</protein>
<keyword evidence="2" id="KW-1185">Reference proteome</keyword>
<evidence type="ECO:0000313" key="1">
    <source>
        <dbReference type="EMBL" id="PWH85440.1"/>
    </source>
</evidence>
<dbReference type="Proteomes" id="UP000245370">
    <property type="component" value="Unassembled WGS sequence"/>
</dbReference>
<dbReference type="EMBL" id="QFRJ01000006">
    <property type="protein sequence ID" value="PWH85440.1"/>
    <property type="molecule type" value="Genomic_DNA"/>
</dbReference>